<dbReference type="OrthoDB" id="74764at2759"/>
<feature type="domain" description="DUF1996" evidence="3">
    <location>
        <begin position="38"/>
        <end position="262"/>
    </location>
</feature>
<dbReference type="EMBL" id="SPLM01000113">
    <property type="protein sequence ID" value="TMW58083.1"/>
    <property type="molecule type" value="Genomic_DNA"/>
</dbReference>
<dbReference type="InterPro" id="IPR018535">
    <property type="entry name" value="DUF1996"/>
</dbReference>
<dbReference type="PANTHER" id="PTHR43662">
    <property type="match status" value="1"/>
</dbReference>
<protein>
    <recommendedName>
        <fullName evidence="3">DUF1996 domain-containing protein</fullName>
    </recommendedName>
</protein>
<evidence type="ECO:0000256" key="2">
    <source>
        <dbReference type="SAM" id="SignalP"/>
    </source>
</evidence>
<evidence type="ECO:0000313" key="4">
    <source>
        <dbReference type="EMBL" id="TMW58083.1"/>
    </source>
</evidence>
<dbReference type="AlphaFoldDB" id="A0A8K1C7Z6"/>
<feature type="signal peptide" evidence="2">
    <location>
        <begin position="1"/>
        <end position="22"/>
    </location>
</feature>
<feature type="compositionally biased region" description="Acidic residues" evidence="1">
    <location>
        <begin position="383"/>
        <end position="397"/>
    </location>
</feature>
<dbReference type="Proteomes" id="UP000794436">
    <property type="component" value="Unassembled WGS sequence"/>
</dbReference>
<evidence type="ECO:0000256" key="1">
    <source>
        <dbReference type="SAM" id="MobiDB-lite"/>
    </source>
</evidence>
<keyword evidence="5" id="KW-1185">Reference proteome</keyword>
<sequence>MPRLTQVLSTIALALGVSTTQGMFRFDCHNNLVVDRVDPIVNPGTEGGHVHIVSGGNAFSKDATDLSKSTCTSCPIGADLSAYWTPALYVKFKNGTGYARVKGGQIVYYQPRGDKDEKIYALPNGLKMLAGDVNLRTYNETDIKQRAVTWQCINYANGVPEQPGLPNVRCPQGLRGQVNFPMCWDGVNLDSPDHKSHMAYAEGIDGGKCPPSHPKKVIKVFYEMFFEVAEWDNEWDGDKHPFVLANGDTTGYSFHGDFFGGWDENVLQRATDECRDKNYFNPGECAPLAPTYNSKPPEKRCTLEPQIKEEVDRVTELPMGPMGSMKPSPATSAAPSAAPSTAPGASVAPSVAPSTAPGASVAPSAAPSAAPGATPTPSAEVGNDGDYDEDDDDDEEPTPSSAAPSTAPSTKPSAAPSTAPSTKPSTKPSDKPSDPSKCKIKYV</sequence>
<evidence type="ECO:0000313" key="5">
    <source>
        <dbReference type="Proteomes" id="UP000794436"/>
    </source>
</evidence>
<gene>
    <name evidence="4" type="ORF">Poli38472_013557</name>
</gene>
<comment type="caution">
    <text evidence="4">The sequence shown here is derived from an EMBL/GenBank/DDBJ whole genome shotgun (WGS) entry which is preliminary data.</text>
</comment>
<feature type="chain" id="PRO_5035468391" description="DUF1996 domain-containing protein" evidence="2">
    <location>
        <begin position="23"/>
        <end position="443"/>
    </location>
</feature>
<proteinExistence type="predicted"/>
<organism evidence="4 5">
    <name type="scientific">Pythium oligandrum</name>
    <name type="common">Mycoparasitic fungus</name>
    <dbReference type="NCBI Taxonomy" id="41045"/>
    <lineage>
        <taxon>Eukaryota</taxon>
        <taxon>Sar</taxon>
        <taxon>Stramenopiles</taxon>
        <taxon>Oomycota</taxon>
        <taxon>Peronosporomycetes</taxon>
        <taxon>Pythiales</taxon>
        <taxon>Pythiaceae</taxon>
        <taxon>Pythium</taxon>
    </lineage>
</organism>
<feature type="compositionally biased region" description="Low complexity" evidence="1">
    <location>
        <begin position="318"/>
        <end position="379"/>
    </location>
</feature>
<dbReference type="PANTHER" id="PTHR43662:SF3">
    <property type="entry name" value="DOMAIN PROTEIN, PUTATIVE (AFU_ORTHOLOGUE AFUA_6G11970)-RELATED"/>
    <property type="match status" value="1"/>
</dbReference>
<feature type="compositionally biased region" description="Basic and acidic residues" evidence="1">
    <location>
        <begin position="428"/>
        <end position="437"/>
    </location>
</feature>
<feature type="region of interest" description="Disordered" evidence="1">
    <location>
        <begin position="317"/>
        <end position="443"/>
    </location>
</feature>
<feature type="compositionally biased region" description="Low complexity" evidence="1">
    <location>
        <begin position="398"/>
        <end position="427"/>
    </location>
</feature>
<dbReference type="Pfam" id="PF09362">
    <property type="entry name" value="DUF1996"/>
    <property type="match status" value="1"/>
</dbReference>
<name>A0A8K1C7Z6_PYTOL</name>
<reference evidence="4" key="1">
    <citation type="submission" date="2019-03" db="EMBL/GenBank/DDBJ databases">
        <title>Long read genome sequence of the mycoparasitic Pythium oligandrum ATCC 38472 isolated from sugarbeet rhizosphere.</title>
        <authorList>
            <person name="Gaulin E."/>
        </authorList>
    </citation>
    <scope>NUCLEOTIDE SEQUENCE</scope>
    <source>
        <strain evidence="4">ATCC 38472_TT</strain>
    </source>
</reference>
<evidence type="ECO:0000259" key="3">
    <source>
        <dbReference type="Pfam" id="PF09362"/>
    </source>
</evidence>
<keyword evidence="2" id="KW-0732">Signal</keyword>
<accession>A0A8K1C7Z6</accession>